<dbReference type="GO" id="GO:0000172">
    <property type="term" value="C:ribonuclease MRP complex"/>
    <property type="evidence" value="ECO:0007669"/>
    <property type="project" value="InterPro"/>
</dbReference>
<feature type="region of interest" description="Disordered" evidence="3">
    <location>
        <begin position="29"/>
        <end position="64"/>
    </location>
</feature>
<dbReference type="Proteomes" id="UP000593563">
    <property type="component" value="Unassembled WGS sequence"/>
</dbReference>
<dbReference type="InterPro" id="IPR002730">
    <property type="entry name" value="Rpp29/RNP1"/>
</dbReference>
<protein>
    <submittedName>
        <fullName evidence="4">Uncharacterized protein</fullName>
    </submittedName>
</protein>
<dbReference type="InterPro" id="IPR036980">
    <property type="entry name" value="RNase_P/MRP_Rpp29_sf"/>
</dbReference>
<dbReference type="GO" id="GO:0006364">
    <property type="term" value="P:rRNA processing"/>
    <property type="evidence" value="ECO:0007669"/>
    <property type="project" value="TreeGrafter"/>
</dbReference>
<organism evidence="4 5">
    <name type="scientific">Apium graveolens</name>
    <name type="common">Celery</name>
    <dbReference type="NCBI Taxonomy" id="4045"/>
    <lineage>
        <taxon>Eukaryota</taxon>
        <taxon>Viridiplantae</taxon>
        <taxon>Streptophyta</taxon>
        <taxon>Embryophyta</taxon>
        <taxon>Tracheophyta</taxon>
        <taxon>Spermatophyta</taxon>
        <taxon>Magnoliopsida</taxon>
        <taxon>eudicotyledons</taxon>
        <taxon>Gunneridae</taxon>
        <taxon>Pentapetalae</taxon>
        <taxon>asterids</taxon>
        <taxon>campanulids</taxon>
        <taxon>Apiales</taxon>
        <taxon>Apiaceae</taxon>
        <taxon>Apioideae</taxon>
        <taxon>apioid superclade</taxon>
        <taxon>Apieae</taxon>
        <taxon>Apium</taxon>
    </lineage>
</organism>
<dbReference type="SMART" id="SM00538">
    <property type="entry name" value="POP4"/>
    <property type="match status" value="1"/>
</dbReference>
<evidence type="ECO:0000256" key="1">
    <source>
        <dbReference type="ARBA" id="ARBA00004123"/>
    </source>
</evidence>
<dbReference type="InterPro" id="IPR023534">
    <property type="entry name" value="Rof/RNase_P-like"/>
</dbReference>
<evidence type="ECO:0000256" key="2">
    <source>
        <dbReference type="ARBA" id="ARBA00006181"/>
    </source>
</evidence>
<dbReference type="GO" id="GO:0001682">
    <property type="term" value="P:tRNA 5'-leader removal"/>
    <property type="evidence" value="ECO:0007669"/>
    <property type="project" value="InterPro"/>
</dbReference>
<dbReference type="AlphaFoldDB" id="A0A6L5BBR8"/>
<accession>A0A6L5BBR8</accession>
<sequence length="305" mass="34319">MRSESGGKEDRKQVALNAVERRFALAQHQLVQQQQPKRKRSLPQHKPQLSTYNDNNAVTISPSLRPNPITTLPCLNLSSVQKDTETNDPVYSLLSHPVHENLLSTSVEISDRKGSVPDKIVHELLRNGDAAQKYNQGLKSKKIDNWILLDNVDKGSGAYDRARIKALNKNSKRSKKHMSVKQHKTFGSLTLPDDSRKFEIYKPMHEMWKGYITQVLKNVGNNQFAQRLLSADLHGAIILVVQSTIVSLIGVRGIMIRETAETFSVISADDKLHVVPKKASVFMLQADCWKITLLGDEIRSRNMGP</sequence>
<keyword evidence="5" id="KW-1185">Reference proteome</keyword>
<feature type="compositionally biased region" description="Polar residues" evidence="3">
    <location>
        <begin position="47"/>
        <end position="64"/>
    </location>
</feature>
<proteinExistence type="inferred from homology"/>
<dbReference type="PANTHER" id="PTHR13348">
    <property type="entry name" value="RIBONUCLEASE P SUBUNIT P29"/>
    <property type="match status" value="1"/>
</dbReference>
<comment type="similarity">
    <text evidence="2">Belongs to the eukaryotic/archaeal RNase P protein component 1 family.</text>
</comment>
<dbReference type="InterPro" id="IPR016848">
    <property type="entry name" value="RNase_P/MRP_Rpp29-subunit"/>
</dbReference>
<reference evidence="4" key="1">
    <citation type="submission" date="2020-01" db="EMBL/GenBank/DDBJ databases">
        <title>The Celery Genome Sequence Reveals Sequential Paleo-tetraploidization, Resistance Gene Elimination, Karyotype Evolution, and Functional Innovation in Apiales.</title>
        <authorList>
            <person name="Song X."/>
        </authorList>
    </citation>
    <scope>NUCLEOTIDE SEQUENCE</scope>
    <source>
        <tissue evidence="4">Leaf</tissue>
    </source>
</reference>
<evidence type="ECO:0000256" key="3">
    <source>
        <dbReference type="SAM" id="MobiDB-lite"/>
    </source>
</evidence>
<dbReference type="Gene3D" id="2.30.30.210">
    <property type="entry name" value="Ribonuclease P/MRP, subunit p29"/>
    <property type="match status" value="1"/>
</dbReference>
<evidence type="ECO:0000313" key="5">
    <source>
        <dbReference type="Proteomes" id="UP000593563"/>
    </source>
</evidence>
<dbReference type="Pfam" id="PF01868">
    <property type="entry name" value="RNase_P-MRP_p29"/>
    <property type="match status" value="1"/>
</dbReference>
<dbReference type="GO" id="GO:0030677">
    <property type="term" value="C:ribonuclease P complex"/>
    <property type="evidence" value="ECO:0007669"/>
    <property type="project" value="InterPro"/>
</dbReference>
<name>A0A6L5BBR8_APIGR</name>
<dbReference type="GO" id="GO:0033204">
    <property type="term" value="F:ribonuclease P RNA binding"/>
    <property type="evidence" value="ECO:0007669"/>
    <property type="project" value="InterPro"/>
</dbReference>
<dbReference type="EMBL" id="WRXP01000401">
    <property type="protein sequence ID" value="KAF1002783.1"/>
    <property type="molecule type" value="Genomic_DNA"/>
</dbReference>
<dbReference type="PANTHER" id="PTHR13348:SF0">
    <property type="entry name" value="RIBONUCLEASE P PROTEIN SUBUNIT P29"/>
    <property type="match status" value="1"/>
</dbReference>
<evidence type="ECO:0000313" key="4">
    <source>
        <dbReference type="EMBL" id="KAF1002783.1"/>
    </source>
</evidence>
<comment type="caution">
    <text evidence="4">The sequence shown here is derived from an EMBL/GenBank/DDBJ whole genome shotgun (WGS) entry which is preliminary data.</text>
</comment>
<dbReference type="GO" id="GO:0005634">
    <property type="term" value="C:nucleus"/>
    <property type="evidence" value="ECO:0007669"/>
    <property type="project" value="UniProtKB-SubCell"/>
</dbReference>
<dbReference type="SUPFAM" id="SSF101744">
    <property type="entry name" value="Rof/RNase P subunit-like"/>
    <property type="match status" value="1"/>
</dbReference>
<comment type="subcellular location">
    <subcellularLocation>
        <location evidence="1">Nucleus</location>
    </subcellularLocation>
</comment>
<gene>
    <name evidence="4" type="ORF">AG4045_024763</name>
</gene>